<feature type="compositionally biased region" description="Low complexity" evidence="1">
    <location>
        <begin position="8"/>
        <end position="18"/>
    </location>
</feature>
<evidence type="ECO:0000313" key="3">
    <source>
        <dbReference type="Proteomes" id="UP000307440"/>
    </source>
</evidence>
<name>A0A5C3LA61_COPMA</name>
<dbReference type="Proteomes" id="UP000307440">
    <property type="component" value="Unassembled WGS sequence"/>
</dbReference>
<evidence type="ECO:0008006" key="4">
    <source>
        <dbReference type="Google" id="ProtNLM"/>
    </source>
</evidence>
<dbReference type="EMBL" id="ML210147">
    <property type="protein sequence ID" value="TFK29929.1"/>
    <property type="molecule type" value="Genomic_DNA"/>
</dbReference>
<feature type="compositionally biased region" description="Polar residues" evidence="1">
    <location>
        <begin position="26"/>
        <end position="38"/>
    </location>
</feature>
<dbReference type="InterPro" id="IPR011990">
    <property type="entry name" value="TPR-like_helical_dom_sf"/>
</dbReference>
<dbReference type="AlphaFoldDB" id="A0A5C3LA61"/>
<accession>A0A5C3LA61</accession>
<dbReference type="Gene3D" id="1.25.40.10">
    <property type="entry name" value="Tetratricopeptide repeat domain"/>
    <property type="match status" value="1"/>
</dbReference>
<proteinExistence type="predicted"/>
<evidence type="ECO:0000256" key="1">
    <source>
        <dbReference type="SAM" id="MobiDB-lite"/>
    </source>
</evidence>
<dbReference type="OrthoDB" id="2524554at2759"/>
<feature type="region of interest" description="Disordered" evidence="1">
    <location>
        <begin position="1"/>
        <end position="40"/>
    </location>
</feature>
<protein>
    <recommendedName>
        <fullName evidence="4">TPR-like protein</fullName>
    </recommendedName>
</protein>
<evidence type="ECO:0000313" key="2">
    <source>
        <dbReference type="EMBL" id="TFK29929.1"/>
    </source>
</evidence>
<organism evidence="2 3">
    <name type="scientific">Coprinopsis marcescibilis</name>
    <name type="common">Agaric fungus</name>
    <name type="synonym">Psathyrella marcescibilis</name>
    <dbReference type="NCBI Taxonomy" id="230819"/>
    <lineage>
        <taxon>Eukaryota</taxon>
        <taxon>Fungi</taxon>
        <taxon>Dikarya</taxon>
        <taxon>Basidiomycota</taxon>
        <taxon>Agaricomycotina</taxon>
        <taxon>Agaricomycetes</taxon>
        <taxon>Agaricomycetidae</taxon>
        <taxon>Agaricales</taxon>
        <taxon>Agaricineae</taxon>
        <taxon>Psathyrellaceae</taxon>
        <taxon>Coprinopsis</taxon>
    </lineage>
</organism>
<keyword evidence="3" id="KW-1185">Reference proteome</keyword>
<reference evidence="2 3" key="1">
    <citation type="journal article" date="2019" name="Nat. Ecol. Evol.">
        <title>Megaphylogeny resolves global patterns of mushroom evolution.</title>
        <authorList>
            <person name="Varga T."/>
            <person name="Krizsan K."/>
            <person name="Foldi C."/>
            <person name="Dima B."/>
            <person name="Sanchez-Garcia M."/>
            <person name="Sanchez-Ramirez S."/>
            <person name="Szollosi G.J."/>
            <person name="Szarkandi J.G."/>
            <person name="Papp V."/>
            <person name="Albert L."/>
            <person name="Andreopoulos W."/>
            <person name="Angelini C."/>
            <person name="Antonin V."/>
            <person name="Barry K.W."/>
            <person name="Bougher N.L."/>
            <person name="Buchanan P."/>
            <person name="Buyck B."/>
            <person name="Bense V."/>
            <person name="Catcheside P."/>
            <person name="Chovatia M."/>
            <person name="Cooper J."/>
            <person name="Damon W."/>
            <person name="Desjardin D."/>
            <person name="Finy P."/>
            <person name="Geml J."/>
            <person name="Haridas S."/>
            <person name="Hughes K."/>
            <person name="Justo A."/>
            <person name="Karasinski D."/>
            <person name="Kautmanova I."/>
            <person name="Kiss B."/>
            <person name="Kocsube S."/>
            <person name="Kotiranta H."/>
            <person name="LaButti K.M."/>
            <person name="Lechner B.E."/>
            <person name="Liimatainen K."/>
            <person name="Lipzen A."/>
            <person name="Lukacs Z."/>
            <person name="Mihaltcheva S."/>
            <person name="Morgado L.N."/>
            <person name="Niskanen T."/>
            <person name="Noordeloos M.E."/>
            <person name="Ohm R.A."/>
            <person name="Ortiz-Santana B."/>
            <person name="Ovrebo C."/>
            <person name="Racz N."/>
            <person name="Riley R."/>
            <person name="Savchenko A."/>
            <person name="Shiryaev A."/>
            <person name="Soop K."/>
            <person name="Spirin V."/>
            <person name="Szebenyi C."/>
            <person name="Tomsovsky M."/>
            <person name="Tulloss R.E."/>
            <person name="Uehling J."/>
            <person name="Grigoriev I.V."/>
            <person name="Vagvolgyi C."/>
            <person name="Papp T."/>
            <person name="Martin F.M."/>
            <person name="Miettinen O."/>
            <person name="Hibbett D.S."/>
            <person name="Nagy L.G."/>
        </authorList>
    </citation>
    <scope>NUCLEOTIDE SEQUENCE [LARGE SCALE GENOMIC DNA]</scope>
    <source>
        <strain evidence="2 3">CBS 121175</strain>
    </source>
</reference>
<sequence length="503" mass="55298">MLSKRTHSLASRFSASSSTVRPRLQRSFSTKPPESSGNAGVIQETISGHAATAIQATGRFFKFSAIGLLALGITVYTGYEATHQYVEHVALKPETDDEVRKFQWDMSEENWNGDPLVGGTDPGLGYIGRHALRAAWMARNWGIGPPELHATKLGQPEETGVDMQLTQTLGYLKIALVAAKSRASTSNVHPLTSPELSNRYASLLERLGSKYLLTSLEYFQQAWEGYSGQGLPSARIASKMGDISSRLHDDQKARQWWKTAIKLCQGRPEIGPLLQPTHLPASPWAQRIIASTLVSVSVHYAQSGKLSEAEAFEEASLNFLRSIPTPQSLATASPPQALHSLFILQRSSLLSIHLAEVLHAQKRSPIASIQWLASAAESSERVARALSGLSLQASPDTPIQLQIPSDNDKILSVYKSSRCMSDVASRLYRDARRTSAEAWNLLGVLYEKRDGPTSKDALRCYDRAVRWAGKLDEANEFTTEADWNTFLSNLQRAQRASGQVQDS</sequence>
<gene>
    <name evidence="2" type="ORF">FA15DRAFT_188496</name>
</gene>